<feature type="domain" description="N-acetyltransferase" evidence="4">
    <location>
        <begin position="8"/>
        <end position="153"/>
    </location>
</feature>
<name>A0A4R3MJK0_9HYPH</name>
<proteinExistence type="predicted"/>
<dbReference type="InterPro" id="IPR016181">
    <property type="entry name" value="Acyl_CoA_acyltransferase"/>
</dbReference>
<feature type="compositionally biased region" description="Low complexity" evidence="3">
    <location>
        <begin position="187"/>
        <end position="197"/>
    </location>
</feature>
<dbReference type="GO" id="GO:0016747">
    <property type="term" value="F:acyltransferase activity, transferring groups other than amino-acyl groups"/>
    <property type="evidence" value="ECO:0007669"/>
    <property type="project" value="InterPro"/>
</dbReference>
<dbReference type="CDD" id="cd04301">
    <property type="entry name" value="NAT_SF"/>
    <property type="match status" value="1"/>
</dbReference>
<dbReference type="EMBL" id="SMAK01000001">
    <property type="protein sequence ID" value="TCT13594.1"/>
    <property type="molecule type" value="Genomic_DNA"/>
</dbReference>
<keyword evidence="6" id="KW-1185">Reference proteome</keyword>
<dbReference type="InterPro" id="IPR050832">
    <property type="entry name" value="Bact_Acetyltransf"/>
</dbReference>
<dbReference type="Proteomes" id="UP000295678">
    <property type="component" value="Unassembled WGS sequence"/>
</dbReference>
<keyword evidence="2" id="KW-0012">Acyltransferase</keyword>
<evidence type="ECO:0000256" key="1">
    <source>
        <dbReference type="ARBA" id="ARBA00022679"/>
    </source>
</evidence>
<reference evidence="5 6" key="1">
    <citation type="submission" date="2019-03" db="EMBL/GenBank/DDBJ databases">
        <title>Genomic Encyclopedia of Type Strains, Phase IV (KMG-IV): sequencing the most valuable type-strain genomes for metagenomic binning, comparative biology and taxonomic classification.</title>
        <authorList>
            <person name="Goeker M."/>
        </authorList>
    </citation>
    <scope>NUCLEOTIDE SEQUENCE [LARGE SCALE GENOMIC DNA]</scope>
    <source>
        <strain evidence="5 6">DSM 19345</strain>
    </source>
</reference>
<feature type="region of interest" description="Disordered" evidence="3">
    <location>
        <begin position="164"/>
        <end position="220"/>
    </location>
</feature>
<dbReference type="SUPFAM" id="SSF55729">
    <property type="entry name" value="Acyl-CoA N-acyltransferases (Nat)"/>
    <property type="match status" value="1"/>
</dbReference>
<dbReference type="InterPro" id="IPR000182">
    <property type="entry name" value="GNAT_dom"/>
</dbReference>
<gene>
    <name evidence="5" type="ORF">EDC22_101464</name>
</gene>
<organism evidence="5 6">
    <name type="scientific">Tepidamorphus gemmatus</name>
    <dbReference type="NCBI Taxonomy" id="747076"/>
    <lineage>
        <taxon>Bacteria</taxon>
        <taxon>Pseudomonadati</taxon>
        <taxon>Pseudomonadota</taxon>
        <taxon>Alphaproteobacteria</taxon>
        <taxon>Hyphomicrobiales</taxon>
        <taxon>Tepidamorphaceae</taxon>
        <taxon>Tepidamorphus</taxon>
    </lineage>
</organism>
<evidence type="ECO:0000259" key="4">
    <source>
        <dbReference type="PROSITE" id="PS51186"/>
    </source>
</evidence>
<dbReference type="PROSITE" id="PS51186">
    <property type="entry name" value="GNAT"/>
    <property type="match status" value="1"/>
</dbReference>
<comment type="caution">
    <text evidence="5">The sequence shown here is derived from an EMBL/GenBank/DDBJ whole genome shotgun (WGS) entry which is preliminary data.</text>
</comment>
<evidence type="ECO:0000313" key="6">
    <source>
        <dbReference type="Proteomes" id="UP000295678"/>
    </source>
</evidence>
<sequence>MSPAASVVTIELEQPGHGPQIDALAEAAFGPGRFAKTAYRLRRGTVPIPDLCFVALADGRLIGSVRLSPITIGGTPALLLGPLVVDPDYKNRGHGLALLKASITAARQAGHRLIILVGDAPYYARAGFRPIPRGQVRLPGPVDPDRLLALELVEGALAGATGMARPAPAEASTPLSIPCGGERGEEQNQSGESGQQRQRPDTAQNGRLGRLQPDPVAAVK</sequence>
<dbReference type="PANTHER" id="PTHR43877">
    <property type="entry name" value="AMINOALKYLPHOSPHONATE N-ACETYLTRANSFERASE-RELATED-RELATED"/>
    <property type="match status" value="1"/>
</dbReference>
<evidence type="ECO:0000256" key="2">
    <source>
        <dbReference type="ARBA" id="ARBA00023315"/>
    </source>
</evidence>
<protein>
    <submittedName>
        <fullName evidence="5">Putative N-acetyltransferase YhbS</fullName>
    </submittedName>
</protein>
<evidence type="ECO:0000313" key="5">
    <source>
        <dbReference type="EMBL" id="TCT13594.1"/>
    </source>
</evidence>
<dbReference type="PANTHER" id="PTHR43877:SF1">
    <property type="entry name" value="ACETYLTRANSFERASE"/>
    <property type="match status" value="1"/>
</dbReference>
<dbReference type="Pfam" id="PF13508">
    <property type="entry name" value="Acetyltransf_7"/>
    <property type="match status" value="1"/>
</dbReference>
<keyword evidence="1 5" id="KW-0808">Transferase</keyword>
<evidence type="ECO:0000256" key="3">
    <source>
        <dbReference type="SAM" id="MobiDB-lite"/>
    </source>
</evidence>
<dbReference type="AlphaFoldDB" id="A0A4R3MJK0"/>
<dbReference type="Gene3D" id="3.40.630.30">
    <property type="match status" value="1"/>
</dbReference>
<accession>A0A4R3MJK0</accession>